<feature type="chain" id="PRO_5019493667" evidence="10">
    <location>
        <begin position="30"/>
        <end position="748"/>
    </location>
</feature>
<dbReference type="PRINTS" id="PR01032">
    <property type="entry name" value="PHAGEIV"/>
</dbReference>
<evidence type="ECO:0000256" key="1">
    <source>
        <dbReference type="ARBA" id="ARBA00004370"/>
    </source>
</evidence>
<feature type="signal peptide" evidence="10">
    <location>
        <begin position="1"/>
        <end position="29"/>
    </location>
</feature>
<dbReference type="Pfam" id="PF07660">
    <property type="entry name" value="STN"/>
    <property type="match status" value="1"/>
</dbReference>
<name>A0A418YCV7_9GAMM</name>
<dbReference type="EMBL" id="QZCH01000018">
    <property type="protein sequence ID" value="RJG42352.1"/>
    <property type="molecule type" value="Genomic_DNA"/>
</dbReference>
<dbReference type="InterPro" id="IPR005644">
    <property type="entry name" value="NolW-like"/>
</dbReference>
<comment type="subcellular location">
    <subcellularLocation>
        <location evidence="8">Cell outer membrane</location>
    </subcellularLocation>
    <subcellularLocation>
        <location evidence="1">Membrane</location>
    </subcellularLocation>
</comment>
<gene>
    <name evidence="12" type="ORF">D1Z90_13820</name>
</gene>
<dbReference type="PRINTS" id="PR00811">
    <property type="entry name" value="BCTERIALGSPD"/>
</dbReference>
<keyword evidence="5" id="KW-0472">Membrane</keyword>
<evidence type="ECO:0000256" key="8">
    <source>
        <dbReference type="RuleBase" id="RU004004"/>
    </source>
</evidence>
<sequence length="748" mass="81306">MSTNRFNFKFARLAPVLLGAALFSGSLFAEPQLNKLNVNPLTAGKVELELEFSEPVLRYKDKLHYRPNQLIIDVKDASSVLKLNPVPVDQDGVEMVKAQRTADGLQVVIGLKQLMPYRLQHDTNTLTVRFGDVSSTKQSTTTKEAAMIVSVSQSDSKAEKAEELKAAALTPTPAPKSAVDVPESETVAAAPKLQQAKVVTSPASNGTPRGYVNSIKTIDFKRGDQGSGQLLVNLDNSTIAVDIRKRGKKLLAEFQSTYVMDDLIYVMDVVDFATPVKTVETFNENGKTRFEIDIDGNFEYRYDQLDNLFVIDVKKKEEAKQETVYDGKLISFNFQDIAVRTVLQILADTNGFNLVTTDSVQGNITLRLDEVPWEQALDIILKVKGLGKRMEGNVLMVASATELAAKEKEQLESQQQVSELAPLYSEFLQVNYAKAGDIANMLSNSDASLLSSRGNVSIDERTNTLLIRDTADVIDSVKRMIEVLDIPVKQVLIESRMVTVRDGLNEELGVRWGITKVSENGSTSGSLEGTDTGNGTDGDGTPGIPSLEDRLNVNLPVAQPAGSIAFQVAKLANGQILDLELSALEAESKAEIIASPRITTANQKTAYIEQGTEIPYVESASSGATSVSFKKAVLSLNVTPHITPDNKIILDLVITQDSKGEVVATAVGQAVSIDTQEIGTQVLVNNGETIVLGGIYQQQISDTIQKVPILGDIPWAGALFRKTIQSNQKAELLIFVTPKIITQTAFSE</sequence>
<evidence type="ECO:0000256" key="5">
    <source>
        <dbReference type="ARBA" id="ARBA00023136"/>
    </source>
</evidence>
<dbReference type="GO" id="GO:0009306">
    <property type="term" value="P:protein secretion"/>
    <property type="evidence" value="ECO:0007669"/>
    <property type="project" value="InterPro"/>
</dbReference>
<accession>A0A418YCV7</accession>
<evidence type="ECO:0000256" key="9">
    <source>
        <dbReference type="SAM" id="MobiDB-lite"/>
    </source>
</evidence>
<dbReference type="AlphaFoldDB" id="A0A418YCV7"/>
<dbReference type="InterPro" id="IPR004846">
    <property type="entry name" value="T2SS/T3SS_dom"/>
</dbReference>
<dbReference type="InterPro" id="IPR013355">
    <property type="entry name" value="Pilus_4_PilQ"/>
</dbReference>
<evidence type="ECO:0000256" key="2">
    <source>
        <dbReference type="ARBA" id="ARBA00022448"/>
    </source>
</evidence>
<reference evidence="12 13" key="2">
    <citation type="submission" date="2019-01" db="EMBL/GenBank/DDBJ databases">
        <title>Motilimonas pumilus sp. nov., isolated from the gut of sea cucumber (Apostichopus japonicus).</title>
        <authorList>
            <person name="Wang F.-Q."/>
            <person name="Ren L.-H."/>
            <person name="Lin Y.-W."/>
            <person name="Sun G.-H."/>
            <person name="Du Z.-J."/>
            <person name="Zhao J.-X."/>
            <person name="Liu X.-J."/>
            <person name="Liu L.-J."/>
        </authorList>
    </citation>
    <scope>NUCLEOTIDE SEQUENCE [LARGE SCALE GENOMIC DNA]</scope>
    <source>
        <strain evidence="12 13">PLHSC7-2</strain>
    </source>
</reference>
<feature type="domain" description="Secretin/TonB short N-terminal" evidence="11">
    <location>
        <begin position="352"/>
        <end position="400"/>
    </location>
</feature>
<organism evidence="12 13">
    <name type="scientific">Motilimonas pumila</name>
    <dbReference type="NCBI Taxonomy" id="2303987"/>
    <lineage>
        <taxon>Bacteria</taxon>
        <taxon>Pseudomonadati</taxon>
        <taxon>Pseudomonadota</taxon>
        <taxon>Gammaproteobacteria</taxon>
        <taxon>Alteromonadales</taxon>
        <taxon>Alteromonadales genera incertae sedis</taxon>
        <taxon>Motilimonas</taxon>
    </lineage>
</organism>
<evidence type="ECO:0000256" key="7">
    <source>
        <dbReference type="RuleBase" id="RU004003"/>
    </source>
</evidence>
<reference evidence="12 13" key="1">
    <citation type="submission" date="2018-09" db="EMBL/GenBank/DDBJ databases">
        <authorList>
            <person name="Wang F."/>
        </authorList>
    </citation>
    <scope>NUCLEOTIDE SEQUENCE [LARGE SCALE GENOMIC DNA]</scope>
    <source>
        <strain evidence="12 13">PLHSC7-2</strain>
    </source>
</reference>
<dbReference type="Pfam" id="PF00263">
    <property type="entry name" value="Secretin"/>
    <property type="match status" value="1"/>
</dbReference>
<evidence type="ECO:0000259" key="11">
    <source>
        <dbReference type="SMART" id="SM00965"/>
    </source>
</evidence>
<dbReference type="PANTHER" id="PTHR30604">
    <property type="entry name" value="PROTEIN TRANSPORT PROTEIN HOFQ"/>
    <property type="match status" value="1"/>
</dbReference>
<evidence type="ECO:0000256" key="6">
    <source>
        <dbReference type="ARBA" id="ARBA00023237"/>
    </source>
</evidence>
<dbReference type="PANTHER" id="PTHR30604:SF1">
    <property type="entry name" value="DNA UTILIZATION PROTEIN HOFQ"/>
    <property type="match status" value="1"/>
</dbReference>
<dbReference type="Gene3D" id="2.60.40.3470">
    <property type="match status" value="1"/>
</dbReference>
<evidence type="ECO:0000313" key="12">
    <source>
        <dbReference type="EMBL" id="RJG42352.1"/>
    </source>
</evidence>
<dbReference type="GO" id="GO:0009279">
    <property type="term" value="C:cell outer membrane"/>
    <property type="evidence" value="ECO:0007669"/>
    <property type="project" value="UniProtKB-SubCell"/>
</dbReference>
<dbReference type="Pfam" id="PF11741">
    <property type="entry name" value="AMIN"/>
    <property type="match status" value="2"/>
</dbReference>
<evidence type="ECO:0000256" key="3">
    <source>
        <dbReference type="ARBA" id="ARBA00022729"/>
    </source>
</evidence>
<dbReference type="Gene3D" id="3.30.1370.120">
    <property type="match status" value="1"/>
</dbReference>
<dbReference type="Gene3D" id="3.30.1370.130">
    <property type="match status" value="1"/>
</dbReference>
<dbReference type="SMART" id="SM00965">
    <property type="entry name" value="STN"/>
    <property type="match status" value="1"/>
</dbReference>
<dbReference type="InterPro" id="IPR011662">
    <property type="entry name" value="Secretin/TonB_short_N"/>
</dbReference>
<keyword evidence="13" id="KW-1185">Reference proteome</keyword>
<evidence type="ECO:0000313" key="13">
    <source>
        <dbReference type="Proteomes" id="UP000283255"/>
    </source>
</evidence>
<evidence type="ECO:0000256" key="4">
    <source>
        <dbReference type="ARBA" id="ARBA00022927"/>
    </source>
</evidence>
<protein>
    <submittedName>
        <fullName evidence="12">Type IV pilus secretin PilQ</fullName>
    </submittedName>
</protein>
<dbReference type="OrthoDB" id="9775455at2"/>
<keyword evidence="4" id="KW-0653">Protein transport</keyword>
<dbReference type="Pfam" id="PF03958">
    <property type="entry name" value="Secretin_N"/>
    <property type="match status" value="1"/>
</dbReference>
<keyword evidence="2 8" id="KW-0813">Transport</keyword>
<feature type="region of interest" description="Disordered" evidence="9">
    <location>
        <begin position="519"/>
        <end position="545"/>
    </location>
</feature>
<dbReference type="Proteomes" id="UP000283255">
    <property type="component" value="Unassembled WGS sequence"/>
</dbReference>
<dbReference type="RefSeq" id="WP_119911368.1">
    <property type="nucleotide sequence ID" value="NZ_QZCH01000018.1"/>
</dbReference>
<keyword evidence="6" id="KW-0998">Cell outer membrane</keyword>
<dbReference type="InterPro" id="IPR038591">
    <property type="entry name" value="NolW-like_sf"/>
</dbReference>
<proteinExistence type="inferred from homology"/>
<dbReference type="InterPro" id="IPR001775">
    <property type="entry name" value="GspD/PilQ"/>
</dbReference>
<keyword evidence="3 10" id="KW-0732">Signal</keyword>
<dbReference type="InterPro" id="IPR021731">
    <property type="entry name" value="AMIN_dom"/>
</dbReference>
<evidence type="ECO:0000256" key="10">
    <source>
        <dbReference type="SAM" id="SignalP"/>
    </source>
</evidence>
<comment type="caution">
    <text evidence="12">The sequence shown here is derived from an EMBL/GenBank/DDBJ whole genome shotgun (WGS) entry which is preliminary data.</text>
</comment>
<comment type="similarity">
    <text evidence="7">Belongs to the bacterial secretin family.</text>
</comment>
<dbReference type="InterPro" id="IPR051808">
    <property type="entry name" value="Type_IV_pilus_biogenesis"/>
</dbReference>
<dbReference type="NCBIfam" id="TIGR02515">
    <property type="entry name" value="IV_pilus_PilQ"/>
    <property type="match status" value="1"/>
</dbReference>